<sequence>MEKNTVQAKQWLEKCYGDSAPSEATMKHWFADFKRGRRDTDDAKRSGRPNEAKVKLCELAEIVKISKERVGFILHKHLSMRKLCSKWVPRLLTVDQKQQRVDDSEQCLAMFKRNRPEFLCR</sequence>
<dbReference type="Gene3D" id="1.10.10.1450">
    <property type="match status" value="1"/>
</dbReference>
<reference evidence="2" key="1">
    <citation type="submission" date="2025-08" db="UniProtKB">
        <authorList>
            <consortium name="RefSeq"/>
        </authorList>
    </citation>
    <scope>IDENTIFICATION</scope>
    <source>
        <tissue evidence="2">Whole body</tissue>
    </source>
</reference>
<dbReference type="Proteomes" id="UP000694924">
    <property type="component" value="Unplaced"/>
</dbReference>
<dbReference type="RefSeq" id="XP_015182495.1">
    <property type="nucleotide sequence ID" value="XM_015327009.1"/>
</dbReference>
<dbReference type="PANTHER" id="PTHR46060:SF1">
    <property type="entry name" value="MARINER MOS1 TRANSPOSASE-LIKE PROTEIN"/>
    <property type="match status" value="1"/>
</dbReference>
<organism evidence="1 2">
    <name type="scientific">Polistes dominula</name>
    <name type="common">European paper wasp</name>
    <name type="synonym">Vespa dominula</name>
    <dbReference type="NCBI Taxonomy" id="743375"/>
    <lineage>
        <taxon>Eukaryota</taxon>
        <taxon>Metazoa</taxon>
        <taxon>Ecdysozoa</taxon>
        <taxon>Arthropoda</taxon>
        <taxon>Hexapoda</taxon>
        <taxon>Insecta</taxon>
        <taxon>Pterygota</taxon>
        <taxon>Neoptera</taxon>
        <taxon>Endopterygota</taxon>
        <taxon>Hymenoptera</taxon>
        <taxon>Apocrita</taxon>
        <taxon>Aculeata</taxon>
        <taxon>Vespoidea</taxon>
        <taxon>Vespidae</taxon>
        <taxon>Polistinae</taxon>
        <taxon>Polistini</taxon>
        <taxon>Polistes</taxon>
    </lineage>
</organism>
<name>A0ABM1IQK8_POLDO</name>
<dbReference type="GeneID" id="107069569"/>
<dbReference type="PANTHER" id="PTHR46060">
    <property type="entry name" value="MARINER MOS1 TRANSPOSASE-LIKE PROTEIN"/>
    <property type="match status" value="1"/>
</dbReference>
<accession>A0ABM1IQK8</accession>
<dbReference type="InterPro" id="IPR052709">
    <property type="entry name" value="Transposase-MT_Hybrid"/>
</dbReference>
<evidence type="ECO:0000313" key="2">
    <source>
        <dbReference type="RefSeq" id="XP_015182495.1"/>
    </source>
</evidence>
<protein>
    <recommendedName>
        <fullName evidence="3">Mos1 transposase HTH domain-containing protein</fullName>
    </recommendedName>
</protein>
<proteinExistence type="predicted"/>
<evidence type="ECO:0000313" key="1">
    <source>
        <dbReference type="Proteomes" id="UP000694924"/>
    </source>
</evidence>
<gene>
    <name evidence="2" type="primary">LOC107069569</name>
</gene>
<keyword evidence="1" id="KW-1185">Reference proteome</keyword>
<evidence type="ECO:0008006" key="3">
    <source>
        <dbReference type="Google" id="ProtNLM"/>
    </source>
</evidence>